<evidence type="ECO:0000313" key="3">
    <source>
        <dbReference type="Proteomes" id="UP000626220"/>
    </source>
</evidence>
<dbReference type="AlphaFoldDB" id="A0A8J3H214"/>
<sequence>MSAPVIAAALWALAATATAFLPMRLQYVPGVALLVLAPVLIVWIWMVHGWIAGLLALAAFVSMFRNPLRYFWRKWRGLEVDVPK</sequence>
<gene>
    <name evidence="2" type="ORF">GCM10017056_45560</name>
</gene>
<evidence type="ECO:0000313" key="2">
    <source>
        <dbReference type="EMBL" id="GHF69378.1"/>
    </source>
</evidence>
<keyword evidence="1" id="KW-0812">Transmembrane</keyword>
<comment type="caution">
    <text evidence="2">The sequence shown here is derived from an EMBL/GenBank/DDBJ whole genome shotgun (WGS) entry which is preliminary data.</text>
</comment>
<dbReference type="RefSeq" id="WP_189682439.1">
    <property type="nucleotide sequence ID" value="NZ_BNCJ01000023.1"/>
</dbReference>
<name>A0A8J3H214_9RHOB</name>
<dbReference type="Proteomes" id="UP000626220">
    <property type="component" value="Unassembled WGS sequence"/>
</dbReference>
<accession>A0A8J3H214</accession>
<evidence type="ECO:0000256" key="1">
    <source>
        <dbReference type="SAM" id="Phobius"/>
    </source>
</evidence>
<feature type="transmembrane region" description="Helical" evidence="1">
    <location>
        <begin position="35"/>
        <end position="64"/>
    </location>
</feature>
<protein>
    <recommendedName>
        <fullName evidence="4">UDP-N-acetylmuramate--alanine ligase</fullName>
    </recommendedName>
</protein>
<organism evidence="2 3">
    <name type="scientific">Seohaeicola zhoushanensis</name>
    <dbReference type="NCBI Taxonomy" id="1569283"/>
    <lineage>
        <taxon>Bacteria</taxon>
        <taxon>Pseudomonadati</taxon>
        <taxon>Pseudomonadota</taxon>
        <taxon>Alphaproteobacteria</taxon>
        <taxon>Rhodobacterales</taxon>
        <taxon>Roseobacteraceae</taxon>
        <taxon>Seohaeicola</taxon>
    </lineage>
</organism>
<keyword evidence="3" id="KW-1185">Reference proteome</keyword>
<keyword evidence="1" id="KW-1133">Transmembrane helix</keyword>
<evidence type="ECO:0008006" key="4">
    <source>
        <dbReference type="Google" id="ProtNLM"/>
    </source>
</evidence>
<dbReference type="EMBL" id="BNCJ01000023">
    <property type="protein sequence ID" value="GHF69378.1"/>
    <property type="molecule type" value="Genomic_DNA"/>
</dbReference>
<keyword evidence="1" id="KW-0472">Membrane</keyword>
<proteinExistence type="predicted"/>
<reference evidence="2" key="2">
    <citation type="submission" date="2020-09" db="EMBL/GenBank/DDBJ databases">
        <authorList>
            <person name="Sun Q."/>
            <person name="Kim S."/>
        </authorList>
    </citation>
    <scope>NUCLEOTIDE SEQUENCE</scope>
    <source>
        <strain evidence="2">KCTC 42650</strain>
    </source>
</reference>
<reference evidence="2" key="1">
    <citation type="journal article" date="2014" name="Int. J. Syst. Evol. Microbiol.">
        <title>Complete genome sequence of Corynebacterium casei LMG S-19264T (=DSM 44701T), isolated from a smear-ripened cheese.</title>
        <authorList>
            <consortium name="US DOE Joint Genome Institute (JGI-PGF)"/>
            <person name="Walter F."/>
            <person name="Albersmeier A."/>
            <person name="Kalinowski J."/>
            <person name="Ruckert C."/>
        </authorList>
    </citation>
    <scope>NUCLEOTIDE SEQUENCE</scope>
    <source>
        <strain evidence="2">KCTC 42650</strain>
    </source>
</reference>
<dbReference type="Pfam" id="PF10658">
    <property type="entry name" value="DUF2484"/>
    <property type="match status" value="1"/>
</dbReference>
<dbReference type="InterPro" id="IPR018919">
    <property type="entry name" value="DUF2484"/>
</dbReference>